<dbReference type="Proteomes" id="UP000288805">
    <property type="component" value="Unassembled WGS sequence"/>
</dbReference>
<sequence>MAVKYGSSPFSCVSTSLSSPFHSKRIFQLYYVVFSSLGILSRL</sequence>
<evidence type="ECO:0000313" key="1">
    <source>
        <dbReference type="EMBL" id="RVW53030.1"/>
    </source>
</evidence>
<name>A0A438EZ56_VITVI</name>
<organism evidence="1 2">
    <name type="scientific">Vitis vinifera</name>
    <name type="common">Grape</name>
    <dbReference type="NCBI Taxonomy" id="29760"/>
    <lineage>
        <taxon>Eukaryota</taxon>
        <taxon>Viridiplantae</taxon>
        <taxon>Streptophyta</taxon>
        <taxon>Embryophyta</taxon>
        <taxon>Tracheophyta</taxon>
        <taxon>Spermatophyta</taxon>
        <taxon>Magnoliopsida</taxon>
        <taxon>eudicotyledons</taxon>
        <taxon>Gunneridae</taxon>
        <taxon>Pentapetalae</taxon>
        <taxon>rosids</taxon>
        <taxon>Vitales</taxon>
        <taxon>Vitaceae</taxon>
        <taxon>Viteae</taxon>
        <taxon>Vitis</taxon>
    </lineage>
</organism>
<reference evidence="1 2" key="1">
    <citation type="journal article" date="2018" name="PLoS Genet.">
        <title>Population sequencing reveals clonal diversity and ancestral inbreeding in the grapevine cultivar Chardonnay.</title>
        <authorList>
            <person name="Roach M.J."/>
            <person name="Johnson D.L."/>
            <person name="Bohlmann J."/>
            <person name="van Vuuren H.J."/>
            <person name="Jones S.J."/>
            <person name="Pretorius I.S."/>
            <person name="Schmidt S.A."/>
            <person name="Borneman A.R."/>
        </authorList>
    </citation>
    <scope>NUCLEOTIDE SEQUENCE [LARGE SCALE GENOMIC DNA]</scope>
    <source>
        <strain evidence="2">cv. Chardonnay</strain>
        <tissue evidence="1">Leaf</tissue>
    </source>
</reference>
<dbReference type="AlphaFoldDB" id="A0A438EZ56"/>
<dbReference type="EMBL" id="QGNW01001159">
    <property type="protein sequence ID" value="RVW53030.1"/>
    <property type="molecule type" value="Genomic_DNA"/>
</dbReference>
<gene>
    <name evidence="1" type="ORF">CK203_072744</name>
</gene>
<protein>
    <submittedName>
        <fullName evidence="1">Uncharacterized protein</fullName>
    </submittedName>
</protein>
<accession>A0A438EZ56</accession>
<evidence type="ECO:0000313" key="2">
    <source>
        <dbReference type="Proteomes" id="UP000288805"/>
    </source>
</evidence>
<comment type="caution">
    <text evidence="1">The sequence shown here is derived from an EMBL/GenBank/DDBJ whole genome shotgun (WGS) entry which is preliminary data.</text>
</comment>
<proteinExistence type="predicted"/>